<evidence type="ECO:0000256" key="7">
    <source>
        <dbReference type="ARBA" id="ARBA00023065"/>
    </source>
</evidence>
<keyword evidence="5" id="KW-0862">Zinc</keyword>
<feature type="transmembrane region" description="Helical" evidence="9">
    <location>
        <begin position="92"/>
        <end position="114"/>
    </location>
</feature>
<evidence type="ECO:0000256" key="3">
    <source>
        <dbReference type="ARBA" id="ARBA00022448"/>
    </source>
</evidence>
<feature type="transmembrane region" description="Helical" evidence="9">
    <location>
        <begin position="60"/>
        <end position="80"/>
    </location>
</feature>
<evidence type="ECO:0000256" key="5">
    <source>
        <dbReference type="ARBA" id="ARBA00022906"/>
    </source>
</evidence>
<dbReference type="InterPro" id="IPR027470">
    <property type="entry name" value="Cation_efflux_CTD"/>
</dbReference>
<organism evidence="12 13">
    <name type="scientific">Adhaeribacter terrigena</name>
    <dbReference type="NCBI Taxonomy" id="2793070"/>
    <lineage>
        <taxon>Bacteria</taxon>
        <taxon>Pseudomonadati</taxon>
        <taxon>Bacteroidota</taxon>
        <taxon>Cytophagia</taxon>
        <taxon>Cytophagales</taxon>
        <taxon>Hymenobacteraceae</taxon>
        <taxon>Adhaeribacter</taxon>
    </lineage>
</organism>
<evidence type="ECO:0000313" key="12">
    <source>
        <dbReference type="EMBL" id="MBK0403434.1"/>
    </source>
</evidence>
<comment type="caution">
    <text evidence="12">The sequence shown here is derived from an EMBL/GenBank/DDBJ whole genome shotgun (WGS) entry which is preliminary data.</text>
</comment>
<feature type="domain" description="Cation efflux protein transmembrane" evidence="10">
    <location>
        <begin position="1"/>
        <end position="184"/>
    </location>
</feature>
<evidence type="ECO:0000256" key="9">
    <source>
        <dbReference type="SAM" id="Phobius"/>
    </source>
</evidence>
<dbReference type="NCBIfam" id="TIGR01297">
    <property type="entry name" value="CDF"/>
    <property type="match status" value="1"/>
</dbReference>
<sequence length="271" mass="29624">MNTAFAIFELIGGFYINSVAVMSDAVHDFGDSVSLGLAWYFQRMAGRHRDASFSFGYRRFSLLGVLINSAVLLLGSGFVIREALLRLFNPEPASATGMIGFALLGLLVNGVAFLRLQKGGSLSEKAVALHFLEDVLGWLAVLIGGVVMYFINVPWLDPALSLGIACFILINVFKNFRTSFRILLQGTPPGLEEEKLRALLATVPGIAAINDLHIWSLDGEYNVLTLHLTPDKDYTLAQTQGLKNAVRQLLSQKSIHHITIELESNAASCEL</sequence>
<evidence type="ECO:0000256" key="6">
    <source>
        <dbReference type="ARBA" id="ARBA00022989"/>
    </source>
</evidence>
<feature type="transmembrane region" description="Helical" evidence="9">
    <location>
        <begin position="159"/>
        <end position="176"/>
    </location>
</feature>
<keyword evidence="5" id="KW-0864">Zinc transport</keyword>
<comment type="subcellular location">
    <subcellularLocation>
        <location evidence="1">Membrane</location>
        <topology evidence="1">Multi-pass membrane protein</topology>
    </subcellularLocation>
</comment>
<proteinExistence type="inferred from homology"/>
<comment type="similarity">
    <text evidence="2">Belongs to the cation diffusion facilitator (CDF) transporter (TC 2.A.4) family. SLC30A subfamily.</text>
</comment>
<evidence type="ECO:0000256" key="1">
    <source>
        <dbReference type="ARBA" id="ARBA00004141"/>
    </source>
</evidence>
<keyword evidence="7" id="KW-0406">Ion transport</keyword>
<keyword evidence="6 9" id="KW-1133">Transmembrane helix</keyword>
<reference evidence="12 13" key="1">
    <citation type="submission" date="2020-12" db="EMBL/GenBank/DDBJ databases">
        <title>Bacterial novel species Adhaeribacter sp. BT258 isolated from soil.</title>
        <authorList>
            <person name="Jung H.-Y."/>
        </authorList>
    </citation>
    <scope>NUCLEOTIDE SEQUENCE [LARGE SCALE GENOMIC DNA]</scope>
    <source>
        <strain evidence="12 13">BT258</strain>
    </source>
</reference>
<protein>
    <submittedName>
        <fullName evidence="12">Cation transporter</fullName>
    </submittedName>
</protein>
<dbReference type="EMBL" id="JAEHFX010000005">
    <property type="protein sequence ID" value="MBK0403434.1"/>
    <property type="molecule type" value="Genomic_DNA"/>
</dbReference>
<dbReference type="SUPFAM" id="SSF161111">
    <property type="entry name" value="Cation efflux protein transmembrane domain-like"/>
    <property type="match status" value="1"/>
</dbReference>
<feature type="transmembrane region" description="Helical" evidence="9">
    <location>
        <begin position="135"/>
        <end position="153"/>
    </location>
</feature>
<evidence type="ECO:0000259" key="10">
    <source>
        <dbReference type="Pfam" id="PF01545"/>
    </source>
</evidence>
<dbReference type="InterPro" id="IPR058533">
    <property type="entry name" value="Cation_efflux_TM"/>
</dbReference>
<evidence type="ECO:0000313" key="13">
    <source>
        <dbReference type="Proteomes" id="UP000644147"/>
    </source>
</evidence>
<keyword evidence="13" id="KW-1185">Reference proteome</keyword>
<keyword evidence="3" id="KW-0813">Transport</keyword>
<gene>
    <name evidence="12" type="ORF">I5M27_10590</name>
</gene>
<evidence type="ECO:0000256" key="4">
    <source>
        <dbReference type="ARBA" id="ARBA00022692"/>
    </source>
</evidence>
<accession>A0ABS1C212</accession>
<name>A0ABS1C212_9BACT</name>
<dbReference type="Proteomes" id="UP000644147">
    <property type="component" value="Unassembled WGS sequence"/>
</dbReference>
<dbReference type="InterPro" id="IPR002524">
    <property type="entry name" value="Cation_efflux"/>
</dbReference>
<dbReference type="Gene3D" id="1.20.1510.10">
    <property type="entry name" value="Cation efflux protein transmembrane domain"/>
    <property type="match status" value="1"/>
</dbReference>
<dbReference type="Pfam" id="PF16916">
    <property type="entry name" value="ZT_dimer"/>
    <property type="match status" value="1"/>
</dbReference>
<evidence type="ECO:0000259" key="11">
    <source>
        <dbReference type="Pfam" id="PF16916"/>
    </source>
</evidence>
<keyword evidence="4 9" id="KW-0812">Transmembrane</keyword>
<dbReference type="InterPro" id="IPR050681">
    <property type="entry name" value="CDF/SLC30A"/>
</dbReference>
<evidence type="ECO:0000256" key="2">
    <source>
        <dbReference type="ARBA" id="ARBA00008873"/>
    </source>
</evidence>
<keyword evidence="8 9" id="KW-0472">Membrane</keyword>
<dbReference type="Pfam" id="PF01545">
    <property type="entry name" value="Cation_efflux"/>
    <property type="match status" value="1"/>
</dbReference>
<dbReference type="PANTHER" id="PTHR11562">
    <property type="entry name" value="CATION EFFLUX PROTEIN/ ZINC TRANSPORTER"/>
    <property type="match status" value="1"/>
</dbReference>
<dbReference type="SUPFAM" id="SSF160240">
    <property type="entry name" value="Cation efflux protein cytoplasmic domain-like"/>
    <property type="match status" value="1"/>
</dbReference>
<feature type="domain" description="Cation efflux protein cytoplasmic" evidence="11">
    <location>
        <begin position="188"/>
        <end position="264"/>
    </location>
</feature>
<evidence type="ECO:0000256" key="8">
    <source>
        <dbReference type="ARBA" id="ARBA00023136"/>
    </source>
</evidence>
<dbReference type="InterPro" id="IPR027469">
    <property type="entry name" value="Cation_efflux_TMD_sf"/>
</dbReference>
<dbReference type="PANTHER" id="PTHR11562:SF17">
    <property type="entry name" value="RE54080P-RELATED"/>
    <property type="match status" value="1"/>
</dbReference>
<dbReference type="InterPro" id="IPR036837">
    <property type="entry name" value="Cation_efflux_CTD_sf"/>
</dbReference>